<dbReference type="InterPro" id="IPR002013">
    <property type="entry name" value="SAC_dom"/>
</dbReference>
<dbReference type="OrthoDB" id="405996at2759"/>
<evidence type="ECO:0000313" key="3">
    <source>
        <dbReference type="EMBL" id="KAG2207343.1"/>
    </source>
</evidence>
<sequence length="673" mass="77153">MLYEQLGLRITNEEYHFTPLLEPAKEGPVLDNVETLTVYRESGQLQLNAPPIQNAHIESELVVYGILGFIQLQAGEYMIVITGCQRVGTLMQNCDILRATSFQILPIARNTNGLSNQQLDDEQAYIHLLQSHLKQNAFYFSHRYQITLSVQRQAEMTRDSNDWREADTRFFWNRFLCEKMIIATCDSRTNQDFSSFILPVIQGFVSVNPAVINNRAVTFALISRRSQERAGTRYFSRGLDEYGFASNFVETEQIILCDPPKSLEQHNLIRLSYVQTRGSVPAIWGQIPNTRYTPKLWLNANLADEKVIGPSRAHFDQQIRLYGPQILVNLVNTKGYEYPVGQLYAGIVKELNDPNLTYIHFDFHHECRKMRWNRVQLLVDQLEPALRKQEYCVYDATDPSAPILRKTQTSMIRTNCMDCLDRTNVVQSTLSRWVLNRQLREVGVLQSTEVIENDEQFMQLFRNMWADNADALSVPYSGTGALKTDFTRTGKRTRTGLINDFNNSAIRYIKNNYLDGSRQDGIDLILGNYKVPSHIGDSPFKATPTTIAVRLVPLLFLFSLVVFMVILFTPDLFNIQSSHIYISCLAFAFAIVVTCWLYIQQNGSDFVDWPKLLPAAQRHRVDENAADNVQQIDVIHQATEIVQKWTNRRDSTAVLNEAEQGYELLPTTLKKTT</sequence>
<keyword evidence="1" id="KW-0472">Membrane</keyword>
<dbReference type="PANTHER" id="PTHR45662">
    <property type="entry name" value="PHOSPHATIDYLINOSITIDE PHOSPHATASE SAC1"/>
    <property type="match status" value="1"/>
</dbReference>
<protein>
    <recommendedName>
        <fullName evidence="2">SAC domain-containing protein</fullName>
    </recommendedName>
</protein>
<dbReference type="EMBL" id="JAEPRD010000025">
    <property type="protein sequence ID" value="KAG2207343.1"/>
    <property type="molecule type" value="Genomic_DNA"/>
</dbReference>
<dbReference type="PANTHER" id="PTHR45662:SF2">
    <property type="entry name" value="PHOSPHATIDYLINOSITOL-3-PHOSPHATASE SAC1"/>
    <property type="match status" value="1"/>
</dbReference>
<comment type="caution">
    <text evidence="3">The sequence shown here is derived from an EMBL/GenBank/DDBJ whole genome shotgun (WGS) entry which is preliminary data.</text>
</comment>
<dbReference type="GO" id="GO:0043812">
    <property type="term" value="F:phosphatidylinositol-4-phosphate phosphatase activity"/>
    <property type="evidence" value="ECO:0007669"/>
    <property type="project" value="TreeGrafter"/>
</dbReference>
<organism evidence="3 4">
    <name type="scientific">Mucor saturninus</name>
    <dbReference type="NCBI Taxonomy" id="64648"/>
    <lineage>
        <taxon>Eukaryota</taxon>
        <taxon>Fungi</taxon>
        <taxon>Fungi incertae sedis</taxon>
        <taxon>Mucoromycota</taxon>
        <taxon>Mucoromycotina</taxon>
        <taxon>Mucoromycetes</taxon>
        <taxon>Mucorales</taxon>
        <taxon>Mucorineae</taxon>
        <taxon>Mucoraceae</taxon>
        <taxon>Mucor</taxon>
    </lineage>
</organism>
<feature type="transmembrane region" description="Helical" evidence="1">
    <location>
        <begin position="547"/>
        <end position="568"/>
    </location>
</feature>
<proteinExistence type="predicted"/>
<name>A0A8H7RCS1_9FUNG</name>
<dbReference type="Pfam" id="PF02383">
    <property type="entry name" value="Syja_N"/>
    <property type="match status" value="1"/>
</dbReference>
<dbReference type="GO" id="GO:0005783">
    <property type="term" value="C:endoplasmic reticulum"/>
    <property type="evidence" value="ECO:0007669"/>
    <property type="project" value="TreeGrafter"/>
</dbReference>
<evidence type="ECO:0000313" key="4">
    <source>
        <dbReference type="Proteomes" id="UP000603453"/>
    </source>
</evidence>
<evidence type="ECO:0000256" key="1">
    <source>
        <dbReference type="SAM" id="Phobius"/>
    </source>
</evidence>
<dbReference type="PROSITE" id="PS50275">
    <property type="entry name" value="SAC"/>
    <property type="match status" value="1"/>
</dbReference>
<accession>A0A8H7RCS1</accession>
<feature type="domain" description="SAC" evidence="2">
    <location>
        <begin position="129"/>
        <end position="478"/>
    </location>
</feature>
<keyword evidence="1" id="KW-1133">Transmembrane helix</keyword>
<dbReference type="Proteomes" id="UP000603453">
    <property type="component" value="Unassembled WGS sequence"/>
</dbReference>
<reference evidence="3" key="1">
    <citation type="submission" date="2020-12" db="EMBL/GenBank/DDBJ databases">
        <title>Metabolic potential, ecology and presence of endohyphal bacteria is reflected in genomic diversity of Mucoromycotina.</title>
        <authorList>
            <person name="Muszewska A."/>
            <person name="Okrasinska A."/>
            <person name="Steczkiewicz K."/>
            <person name="Drgas O."/>
            <person name="Orlowska M."/>
            <person name="Perlinska-Lenart U."/>
            <person name="Aleksandrzak-Piekarczyk T."/>
            <person name="Szatraj K."/>
            <person name="Zielenkiewicz U."/>
            <person name="Pilsyk S."/>
            <person name="Malc E."/>
            <person name="Mieczkowski P."/>
            <person name="Kruszewska J.S."/>
            <person name="Biernat P."/>
            <person name="Pawlowska J."/>
        </authorList>
    </citation>
    <scope>NUCLEOTIDE SEQUENCE</scope>
    <source>
        <strain evidence="3">WA0000017839</strain>
    </source>
</reference>
<gene>
    <name evidence="3" type="ORF">INT47_006817</name>
</gene>
<feature type="transmembrane region" description="Helical" evidence="1">
    <location>
        <begin position="580"/>
        <end position="599"/>
    </location>
</feature>
<evidence type="ECO:0000259" key="2">
    <source>
        <dbReference type="PROSITE" id="PS50275"/>
    </source>
</evidence>
<dbReference type="AlphaFoldDB" id="A0A8H7RCS1"/>
<keyword evidence="1" id="KW-0812">Transmembrane</keyword>
<keyword evidence="4" id="KW-1185">Reference proteome</keyword>
<dbReference type="GO" id="GO:0046856">
    <property type="term" value="P:phosphatidylinositol dephosphorylation"/>
    <property type="evidence" value="ECO:0007669"/>
    <property type="project" value="TreeGrafter"/>
</dbReference>